<evidence type="ECO:0000259" key="3">
    <source>
        <dbReference type="PROSITE" id="PS51387"/>
    </source>
</evidence>
<dbReference type="Pfam" id="PF01565">
    <property type="entry name" value="FAD_binding_4"/>
    <property type="match status" value="1"/>
</dbReference>
<keyword evidence="5" id="KW-1185">Reference proteome</keyword>
<dbReference type="PANTHER" id="PTHR13878:SF91">
    <property type="entry name" value="FAD BINDING DOMAIN PROTEIN (AFU_ORTHOLOGUE AFUA_6G12070)-RELATED"/>
    <property type="match status" value="1"/>
</dbReference>
<feature type="domain" description="FAD-binding PCMH-type" evidence="3">
    <location>
        <begin position="184"/>
        <end position="363"/>
    </location>
</feature>
<reference evidence="4 5" key="1">
    <citation type="journal article" date="2014" name="PLoS ONE">
        <title>De novo Genome Assembly of the Fungal Plant Pathogen Pyrenophora semeniperda.</title>
        <authorList>
            <person name="Soliai M.M."/>
            <person name="Meyer S.E."/>
            <person name="Udall J.A."/>
            <person name="Elzinga D.E."/>
            <person name="Hermansen R.A."/>
            <person name="Bodily P.M."/>
            <person name="Hart A.A."/>
            <person name="Coleman C.E."/>
        </authorList>
    </citation>
    <scope>NUCLEOTIDE SEQUENCE [LARGE SCALE GENOMIC DNA]</scope>
    <source>
        <strain evidence="4 5">CCB06</strain>
        <tissue evidence="4">Mycelium</tissue>
    </source>
</reference>
<dbReference type="GO" id="GO:0016491">
    <property type="term" value="F:oxidoreductase activity"/>
    <property type="evidence" value="ECO:0007669"/>
    <property type="project" value="UniProtKB-KW"/>
</dbReference>
<evidence type="ECO:0000256" key="2">
    <source>
        <dbReference type="ARBA" id="ARBA00023002"/>
    </source>
</evidence>
<organism evidence="4 5">
    <name type="scientific">Pyrenophora seminiperda CCB06</name>
    <dbReference type="NCBI Taxonomy" id="1302712"/>
    <lineage>
        <taxon>Eukaryota</taxon>
        <taxon>Fungi</taxon>
        <taxon>Dikarya</taxon>
        <taxon>Ascomycota</taxon>
        <taxon>Pezizomycotina</taxon>
        <taxon>Dothideomycetes</taxon>
        <taxon>Pleosporomycetidae</taxon>
        <taxon>Pleosporales</taxon>
        <taxon>Pleosporineae</taxon>
        <taxon>Pleosporaceae</taxon>
        <taxon>Pyrenophora</taxon>
    </lineage>
</organism>
<dbReference type="InterPro" id="IPR016169">
    <property type="entry name" value="FAD-bd_PCMH_sub2"/>
</dbReference>
<dbReference type="Proteomes" id="UP000265663">
    <property type="component" value="Unassembled WGS sequence"/>
</dbReference>
<dbReference type="SUPFAM" id="SSF56176">
    <property type="entry name" value="FAD-binding/transporter-associated domain-like"/>
    <property type="match status" value="1"/>
</dbReference>
<dbReference type="InterPro" id="IPR006094">
    <property type="entry name" value="Oxid_FAD_bind_N"/>
</dbReference>
<keyword evidence="2" id="KW-0560">Oxidoreductase</keyword>
<sequence length="634" mass="68512">MQSTTGDDLVSSPRACKASHSQSSQYYNEPDALPCIPEPCAVDNLSRSWQFLKMRFPVIHCTLLFGSVLASSQTPPTPPNKCKIFPGDVTWPSTAEWNSFNKTVGGRLIATVPLGSPCHGASFNNATCESLKSQWQTEKIHVPDCKIFKLTHYASYDSSSSVMAPFFANQSCDPFQPRDRPCELGNYVRYAVNASGPADVQATIAFAASKNIRLVIRNTGHDYLGRSTGAGSLAVWTHNLKAITHIPEFTCSGYKGPAFRIGAGVQGFELLAAGRDKGLVTVGGECPTVGVAGGYTQGGGHSAVSTSFGLAADNVLDWQVVTANGKLVNASPTENADLFWALNGGGGSTYGVVVSMTVKAHKEAVFGGASLSFFSTDNPKDRFYDGIQAFHEELPAMVDAGAMVVHYFTTSFFMISPLNAYNKTEAEVKTILAPFVAKLDAKSINYTVSYSQFDTYYEHYNKYFGPLPLGNIQVGIAQYGTRLIPRAVVGNITSTWKAVIEKGVTWIGVGTNVASFGSQKTTSVHPAWRKAIVHATLTLPWDFTASWSDAFATQNKMTNEIIPLVEAATPGSGSYVNEADFRQPNFQSTFWGENYARLLSVKNKWDPSSLFYATVGVGSEAWSVQGDGRLCRAK</sequence>
<protein>
    <submittedName>
        <fullName evidence="4">Fad binding domain-containing</fullName>
    </submittedName>
</protein>
<proteinExistence type="inferred from homology"/>
<evidence type="ECO:0000313" key="4">
    <source>
        <dbReference type="EMBL" id="RMZ70973.1"/>
    </source>
</evidence>
<dbReference type="InterPro" id="IPR012951">
    <property type="entry name" value="BBE"/>
</dbReference>
<dbReference type="AlphaFoldDB" id="A0A3M7M900"/>
<dbReference type="InterPro" id="IPR016166">
    <property type="entry name" value="FAD-bd_PCMH"/>
</dbReference>
<name>A0A3M7M900_9PLEO</name>
<evidence type="ECO:0000313" key="5">
    <source>
        <dbReference type="Proteomes" id="UP000265663"/>
    </source>
</evidence>
<dbReference type="GO" id="GO:0071949">
    <property type="term" value="F:FAD binding"/>
    <property type="evidence" value="ECO:0007669"/>
    <property type="project" value="InterPro"/>
</dbReference>
<dbReference type="EMBL" id="KE747825">
    <property type="protein sequence ID" value="RMZ70973.1"/>
    <property type="molecule type" value="Genomic_DNA"/>
</dbReference>
<accession>A0A3M7M900</accession>
<dbReference type="InterPro" id="IPR050432">
    <property type="entry name" value="FAD-linked_Oxidoreductases_BP"/>
</dbReference>
<dbReference type="PROSITE" id="PS51387">
    <property type="entry name" value="FAD_PCMH"/>
    <property type="match status" value="1"/>
</dbReference>
<dbReference type="PANTHER" id="PTHR13878">
    <property type="entry name" value="GULONOLACTONE OXIDASE"/>
    <property type="match status" value="1"/>
</dbReference>
<dbReference type="Gene3D" id="3.30.465.10">
    <property type="match status" value="2"/>
</dbReference>
<dbReference type="OrthoDB" id="9983560at2759"/>
<dbReference type="InterPro" id="IPR036318">
    <property type="entry name" value="FAD-bd_PCMH-like_sf"/>
</dbReference>
<evidence type="ECO:0000256" key="1">
    <source>
        <dbReference type="ARBA" id="ARBA00005466"/>
    </source>
</evidence>
<comment type="similarity">
    <text evidence="1">Belongs to the oxygen-dependent FAD-linked oxidoreductase family.</text>
</comment>
<dbReference type="Pfam" id="PF08031">
    <property type="entry name" value="BBE"/>
    <property type="match status" value="1"/>
</dbReference>
<gene>
    <name evidence="4" type="ORF">GMOD_00008645</name>
</gene>